<comment type="caution">
    <text evidence="8">The sequence shown here is derived from an EMBL/GenBank/DDBJ whole genome shotgun (WGS) entry which is preliminary data.</text>
</comment>
<dbReference type="GO" id="GO:0006508">
    <property type="term" value="P:proteolysis"/>
    <property type="evidence" value="ECO:0007669"/>
    <property type="project" value="UniProtKB-KW"/>
</dbReference>
<name>A0A366MT04_9BACT</name>
<dbReference type="Proteomes" id="UP000252669">
    <property type="component" value="Unassembled WGS sequence"/>
</dbReference>
<feature type="domain" description="NlpC/P60" evidence="5">
    <location>
        <begin position="289"/>
        <end position="367"/>
    </location>
</feature>
<dbReference type="Pfam" id="PF12912">
    <property type="entry name" value="N_NLPC_P60"/>
    <property type="match status" value="1"/>
</dbReference>
<proteinExistence type="inferred from homology"/>
<keyword evidence="3" id="KW-0378">Hydrolase</keyword>
<keyword evidence="4" id="KW-0788">Thiol protease</keyword>
<comment type="similarity">
    <text evidence="1">Belongs to the peptidase C40 family.</text>
</comment>
<dbReference type="InterPro" id="IPR039439">
    <property type="entry name" value="SH3b1_dom"/>
</dbReference>
<dbReference type="InterPro" id="IPR025606">
    <property type="entry name" value="NLPC/P60_N_dom"/>
</dbReference>
<dbReference type="AlphaFoldDB" id="A0A366MT04"/>
<dbReference type="OrthoDB" id="9799970at2"/>
<evidence type="ECO:0000313" key="8">
    <source>
        <dbReference type="EMBL" id="RBQ28750.1"/>
    </source>
</evidence>
<evidence type="ECO:0000256" key="3">
    <source>
        <dbReference type="ARBA" id="ARBA00022801"/>
    </source>
</evidence>
<sequence>MTNYFKNIILILATSLLFIACSTKDKIQQPTIIEAKQDEILQLSNLVNDLHFNQEENTNEFFTKFFKPWKQTKLSYPKNEAMWGLSYRNKQVYLENHRLATKEWFDKQIDNTNFEQYNLEVKKAISLKNTNVRVIPTNSPMFYNPLLPGEGFPFDYNQNSLLKINTPIIVSHLSKDRAWAYIESHFVGGWVEINSIAFVDENFIQEFEKSNFFISIKEKFPIYENSFREYIKVGTIFPKKENSFIIAKADEKQNAVISYINLNPNEVEQMPLKYTSENRTRILKEFLNEPYGWGGLLNNRDCSSFTQDYFSVFGKYLNRNSKAQTINGKYLDMSNLTLEEKKEFIKQNGVPFSTLVYLKGHIMLYIGIKDNEPLVVHNIWSVRMKDNNNKEFRHIIGKATITTLEPAKEIEGFTEDSNILKRVLGITIL</sequence>
<evidence type="ECO:0000256" key="1">
    <source>
        <dbReference type="ARBA" id="ARBA00007074"/>
    </source>
</evidence>
<dbReference type="Gene3D" id="3.90.1720.10">
    <property type="entry name" value="endopeptidase domain like (from Nostoc punctiforme)"/>
    <property type="match status" value="1"/>
</dbReference>
<evidence type="ECO:0000313" key="9">
    <source>
        <dbReference type="Proteomes" id="UP000252669"/>
    </source>
</evidence>
<dbReference type="PROSITE" id="PS51257">
    <property type="entry name" value="PROKAR_LIPOPROTEIN"/>
    <property type="match status" value="1"/>
</dbReference>
<dbReference type="GO" id="GO:0008234">
    <property type="term" value="F:cysteine-type peptidase activity"/>
    <property type="evidence" value="ECO:0007669"/>
    <property type="project" value="UniProtKB-KW"/>
</dbReference>
<keyword evidence="9" id="KW-1185">Reference proteome</keyword>
<evidence type="ECO:0000259" key="5">
    <source>
        <dbReference type="Pfam" id="PF00877"/>
    </source>
</evidence>
<reference evidence="8 9" key="1">
    <citation type="submission" date="2017-10" db="EMBL/GenBank/DDBJ databases">
        <title>Genomics of the genus Arcobacter.</title>
        <authorList>
            <person name="Perez-Cataluna A."/>
            <person name="Figueras M.J."/>
        </authorList>
    </citation>
    <scope>NUCLEOTIDE SEQUENCE [LARGE SCALE GENOMIC DNA]</scope>
    <source>
        <strain evidence="8 9">CECT 9230</strain>
    </source>
</reference>
<dbReference type="Pfam" id="PF12913">
    <property type="entry name" value="SH3_6"/>
    <property type="match status" value="1"/>
</dbReference>
<keyword evidence="2" id="KW-0645">Protease</keyword>
<protein>
    <recommendedName>
        <fullName evidence="10">NlpC/P60 family lipoprotein (SH3b1, SH3b2 type SH3 domains)</fullName>
    </recommendedName>
</protein>
<feature type="domain" description="SH3b1" evidence="7">
    <location>
        <begin position="140"/>
        <end position="192"/>
    </location>
</feature>
<accession>A0A366MT04</accession>
<dbReference type="PIRSF" id="PIRSF019015">
    <property type="entry name" value="P60_peptidase_YkfC"/>
    <property type="match status" value="1"/>
</dbReference>
<organism evidence="8 9">
    <name type="scientific">Aliarcobacter vitoriensis</name>
    <dbReference type="NCBI Taxonomy" id="2011099"/>
    <lineage>
        <taxon>Bacteria</taxon>
        <taxon>Pseudomonadati</taxon>
        <taxon>Campylobacterota</taxon>
        <taxon>Epsilonproteobacteria</taxon>
        <taxon>Campylobacterales</taxon>
        <taxon>Arcobacteraceae</taxon>
        <taxon>Aliarcobacter</taxon>
    </lineage>
</organism>
<dbReference type="InterPro" id="IPR000064">
    <property type="entry name" value="NLP_P60_dom"/>
</dbReference>
<dbReference type="InterPro" id="IPR027017">
    <property type="entry name" value="P60_peptidase_YkfC"/>
</dbReference>
<evidence type="ECO:0008006" key="10">
    <source>
        <dbReference type="Google" id="ProtNLM"/>
    </source>
</evidence>
<feature type="domain" description="NLPC/P60 N-terminal" evidence="6">
    <location>
        <begin position="13"/>
        <end position="117"/>
    </location>
</feature>
<gene>
    <name evidence="8" type="ORF">CRU91_07845</name>
</gene>
<evidence type="ECO:0000259" key="7">
    <source>
        <dbReference type="Pfam" id="PF12913"/>
    </source>
</evidence>
<evidence type="ECO:0000259" key="6">
    <source>
        <dbReference type="Pfam" id="PF12912"/>
    </source>
</evidence>
<dbReference type="SUPFAM" id="SSF54001">
    <property type="entry name" value="Cysteine proteinases"/>
    <property type="match status" value="1"/>
</dbReference>
<evidence type="ECO:0000256" key="4">
    <source>
        <dbReference type="ARBA" id="ARBA00022807"/>
    </source>
</evidence>
<dbReference type="Pfam" id="PF00877">
    <property type="entry name" value="NLPC_P60"/>
    <property type="match status" value="1"/>
</dbReference>
<dbReference type="EMBL" id="PDKB01000012">
    <property type="protein sequence ID" value="RBQ28750.1"/>
    <property type="molecule type" value="Genomic_DNA"/>
</dbReference>
<dbReference type="RefSeq" id="WP_113894676.1">
    <property type="nucleotide sequence ID" value="NZ_JANJGA010000012.1"/>
</dbReference>
<dbReference type="InterPro" id="IPR038765">
    <property type="entry name" value="Papain-like_cys_pep_sf"/>
</dbReference>
<evidence type="ECO:0000256" key="2">
    <source>
        <dbReference type="ARBA" id="ARBA00022670"/>
    </source>
</evidence>